<evidence type="ECO:0000313" key="2">
    <source>
        <dbReference type="Proteomes" id="UP000789901"/>
    </source>
</evidence>
<sequence length="52" mass="6071">MDIGSNSSNMFDEFTYEEEMLDEIEGYHTEESAAEEIGLFDNPWADIEIDYQ</sequence>
<name>A0ABN7UK01_GIGMA</name>
<keyword evidence="2" id="KW-1185">Reference proteome</keyword>
<proteinExistence type="predicted"/>
<organism evidence="1 2">
    <name type="scientific">Gigaspora margarita</name>
    <dbReference type="NCBI Taxonomy" id="4874"/>
    <lineage>
        <taxon>Eukaryota</taxon>
        <taxon>Fungi</taxon>
        <taxon>Fungi incertae sedis</taxon>
        <taxon>Mucoromycota</taxon>
        <taxon>Glomeromycotina</taxon>
        <taxon>Glomeromycetes</taxon>
        <taxon>Diversisporales</taxon>
        <taxon>Gigasporaceae</taxon>
        <taxon>Gigaspora</taxon>
    </lineage>
</organism>
<accession>A0ABN7UK01</accession>
<protein>
    <submittedName>
        <fullName evidence="1">22215_t:CDS:1</fullName>
    </submittedName>
</protein>
<comment type="caution">
    <text evidence="1">The sequence shown here is derived from an EMBL/GenBank/DDBJ whole genome shotgun (WGS) entry which is preliminary data.</text>
</comment>
<evidence type="ECO:0000313" key="1">
    <source>
        <dbReference type="EMBL" id="CAG8604426.1"/>
    </source>
</evidence>
<gene>
    <name evidence="1" type="ORF">GMARGA_LOCUS7045</name>
</gene>
<dbReference type="EMBL" id="CAJVQB010003311">
    <property type="protein sequence ID" value="CAG8604426.1"/>
    <property type="molecule type" value="Genomic_DNA"/>
</dbReference>
<dbReference type="Proteomes" id="UP000789901">
    <property type="component" value="Unassembled WGS sequence"/>
</dbReference>
<reference evidence="1 2" key="1">
    <citation type="submission" date="2021-06" db="EMBL/GenBank/DDBJ databases">
        <authorList>
            <person name="Kallberg Y."/>
            <person name="Tangrot J."/>
            <person name="Rosling A."/>
        </authorList>
    </citation>
    <scope>NUCLEOTIDE SEQUENCE [LARGE SCALE GENOMIC DNA]</scope>
    <source>
        <strain evidence="1 2">120-4 pot B 10/14</strain>
    </source>
</reference>